<dbReference type="Proteomes" id="UP000003571">
    <property type="component" value="Unassembled WGS sequence"/>
</dbReference>
<accession>H7EJI3</accession>
<gene>
    <name evidence="1" type="ORF">TresaDRAFT_1485</name>
</gene>
<organism evidence="1 2">
    <name type="scientific">Treponema saccharophilum DSM 2985</name>
    <dbReference type="NCBI Taxonomy" id="907348"/>
    <lineage>
        <taxon>Bacteria</taxon>
        <taxon>Pseudomonadati</taxon>
        <taxon>Spirochaetota</taxon>
        <taxon>Spirochaetia</taxon>
        <taxon>Spirochaetales</taxon>
        <taxon>Treponemataceae</taxon>
        <taxon>Treponema</taxon>
    </lineage>
</organism>
<proteinExistence type="predicted"/>
<evidence type="ECO:0000313" key="2">
    <source>
        <dbReference type="Proteomes" id="UP000003571"/>
    </source>
</evidence>
<dbReference type="STRING" id="907348.TresaDRAFT_1485"/>
<dbReference type="eggNOG" id="ENOG502ZKM3">
    <property type="taxonomic scope" value="Bacteria"/>
</dbReference>
<comment type="caution">
    <text evidence="1">The sequence shown here is derived from an EMBL/GenBank/DDBJ whole genome shotgun (WGS) entry which is preliminary data.</text>
</comment>
<dbReference type="AlphaFoldDB" id="H7EJI3"/>
<sequence>MAKQNPSDKESSAYFVSSDIPAWIDKSTVAKFSDKDFQRIISFFVFLSPCKSLSARADFSEFYRWSAPWKKPYKLNEQLKKASSNPHLLFSAKNYGAMESALEKSGLKDNFPNDIIKERACFYDVQKNQFMSLFYHIRNSFAHSRFAIREDYDDWTFIFEDVVGQSKKKLSARMILKKSTLLKWIEAIEGGEKAYTE</sequence>
<name>H7EJI3_9SPIR</name>
<reference evidence="1 2" key="1">
    <citation type="submission" date="2011-09" db="EMBL/GenBank/DDBJ databases">
        <title>The draft genome of Treponema saccharophilum DSM 2985.</title>
        <authorList>
            <consortium name="US DOE Joint Genome Institute (JGI-PGF)"/>
            <person name="Lucas S."/>
            <person name="Copeland A."/>
            <person name="Lapidus A."/>
            <person name="Glavina del Rio T."/>
            <person name="Dalin E."/>
            <person name="Tice H."/>
            <person name="Bruce D."/>
            <person name="Goodwin L."/>
            <person name="Pitluck S."/>
            <person name="Peters L."/>
            <person name="Kyrpides N."/>
            <person name="Mavromatis K."/>
            <person name="Ivanova N."/>
            <person name="Markowitz V."/>
            <person name="Cheng J.-F."/>
            <person name="Hugenholtz P."/>
            <person name="Woyke T."/>
            <person name="Wu D."/>
            <person name="Gronow S."/>
            <person name="Wellnitz S."/>
            <person name="Brambilla E."/>
            <person name="Klenk H.-P."/>
            <person name="Eisen J.A."/>
        </authorList>
    </citation>
    <scope>NUCLEOTIDE SEQUENCE [LARGE SCALE GENOMIC DNA]</scope>
    <source>
        <strain evidence="1 2">DSM 2985</strain>
    </source>
</reference>
<evidence type="ECO:0000313" key="1">
    <source>
        <dbReference type="EMBL" id="EIC02221.1"/>
    </source>
</evidence>
<keyword evidence="2" id="KW-1185">Reference proteome</keyword>
<protein>
    <recommendedName>
        <fullName evidence="3">pEK499-p136 HEPN domain-containing protein</fullName>
    </recommendedName>
</protein>
<dbReference type="RefSeq" id="WP_002703296.1">
    <property type="nucleotide sequence ID" value="NZ_AGRW01000041.1"/>
</dbReference>
<dbReference type="EMBL" id="AGRW01000041">
    <property type="protein sequence ID" value="EIC02221.1"/>
    <property type="molecule type" value="Genomic_DNA"/>
</dbReference>
<evidence type="ECO:0008006" key="3">
    <source>
        <dbReference type="Google" id="ProtNLM"/>
    </source>
</evidence>